<name>A0A382XAP1_9ZZZZ</name>
<proteinExistence type="predicted"/>
<sequence>MYQQDAELLFPERVVPHLKGGRSEDWDELVDMVCEQEPDSVDGLGFSLMMMKVNGCMTCHAGSHRARLGCTACAQQTIRR</sequence>
<protein>
    <submittedName>
        <fullName evidence="1">Uncharacterized protein</fullName>
    </submittedName>
</protein>
<reference evidence="1" key="1">
    <citation type="submission" date="2018-05" db="EMBL/GenBank/DDBJ databases">
        <authorList>
            <person name="Lanie J.A."/>
            <person name="Ng W.-L."/>
            <person name="Kazmierczak K.M."/>
            <person name="Andrzejewski T.M."/>
            <person name="Davidsen T.M."/>
            <person name="Wayne K.J."/>
            <person name="Tettelin H."/>
            <person name="Glass J.I."/>
            <person name="Rusch D."/>
            <person name="Podicherti R."/>
            <person name="Tsui H.-C.T."/>
            <person name="Winkler M.E."/>
        </authorList>
    </citation>
    <scope>NUCLEOTIDE SEQUENCE</scope>
</reference>
<feature type="non-terminal residue" evidence="1">
    <location>
        <position position="80"/>
    </location>
</feature>
<dbReference type="EMBL" id="UINC01166149">
    <property type="protein sequence ID" value="SVD67944.1"/>
    <property type="molecule type" value="Genomic_DNA"/>
</dbReference>
<gene>
    <name evidence="1" type="ORF">METZ01_LOCUS420798</name>
</gene>
<dbReference type="AlphaFoldDB" id="A0A382XAP1"/>
<organism evidence="1">
    <name type="scientific">marine metagenome</name>
    <dbReference type="NCBI Taxonomy" id="408172"/>
    <lineage>
        <taxon>unclassified sequences</taxon>
        <taxon>metagenomes</taxon>
        <taxon>ecological metagenomes</taxon>
    </lineage>
</organism>
<evidence type="ECO:0000313" key="1">
    <source>
        <dbReference type="EMBL" id="SVD67944.1"/>
    </source>
</evidence>
<accession>A0A382XAP1</accession>